<organism evidence="2">
    <name type="scientific">Anopheles braziliensis</name>
    <dbReference type="NCBI Taxonomy" id="58242"/>
    <lineage>
        <taxon>Eukaryota</taxon>
        <taxon>Metazoa</taxon>
        <taxon>Ecdysozoa</taxon>
        <taxon>Arthropoda</taxon>
        <taxon>Hexapoda</taxon>
        <taxon>Insecta</taxon>
        <taxon>Pterygota</taxon>
        <taxon>Neoptera</taxon>
        <taxon>Endopterygota</taxon>
        <taxon>Diptera</taxon>
        <taxon>Nematocera</taxon>
        <taxon>Culicoidea</taxon>
        <taxon>Culicidae</taxon>
        <taxon>Anophelinae</taxon>
        <taxon>Anopheles</taxon>
    </lineage>
</organism>
<reference evidence="2" key="1">
    <citation type="submission" date="2018-01" db="EMBL/GenBank/DDBJ databases">
        <title>An insight into the sialome of Amazonian anophelines.</title>
        <authorList>
            <person name="Ribeiro J.M."/>
            <person name="Scarpassa V."/>
            <person name="Calvo E."/>
        </authorList>
    </citation>
    <scope>NUCLEOTIDE SEQUENCE</scope>
    <source>
        <tissue evidence="2">Salivary glands</tissue>
    </source>
</reference>
<name>A0A2M3ZQM5_9DIPT</name>
<evidence type="ECO:0000313" key="2">
    <source>
        <dbReference type="EMBL" id="MBW30844.1"/>
    </source>
</evidence>
<dbReference type="EMBL" id="GGFM01010093">
    <property type="protein sequence ID" value="MBW30844.1"/>
    <property type="molecule type" value="Transcribed_RNA"/>
</dbReference>
<dbReference type="AlphaFoldDB" id="A0A2M3ZQM5"/>
<accession>A0A2M3ZQM5</accession>
<protein>
    <submittedName>
        <fullName evidence="2">Putative secreted peptide</fullName>
    </submittedName>
</protein>
<feature type="transmembrane region" description="Helical" evidence="1">
    <location>
        <begin position="12"/>
        <end position="30"/>
    </location>
</feature>
<feature type="transmembrane region" description="Helical" evidence="1">
    <location>
        <begin position="68"/>
        <end position="87"/>
    </location>
</feature>
<keyword evidence="1" id="KW-1133">Transmembrane helix</keyword>
<proteinExistence type="predicted"/>
<keyword evidence="1" id="KW-0472">Membrane</keyword>
<evidence type="ECO:0000256" key="1">
    <source>
        <dbReference type="SAM" id="Phobius"/>
    </source>
</evidence>
<keyword evidence="1" id="KW-0812">Transmembrane</keyword>
<sequence>MSALSSLLRRAELEMYLPVFFFFFFLRFFASARCTLTLPSAASFSVSSLSSSFTSLSESDCCWFSRSYRLMLSCFLLLRFWLLVLLVS</sequence>